<evidence type="ECO:0000256" key="3">
    <source>
        <dbReference type="ARBA" id="ARBA00023225"/>
    </source>
</evidence>
<keyword evidence="3" id="KW-0653">Protein transport</keyword>
<dbReference type="InterPro" id="IPR006135">
    <property type="entry name" value="T3SS_substrate_exporter"/>
</dbReference>
<feature type="transmembrane region" description="Helical" evidence="4">
    <location>
        <begin position="63"/>
        <end position="81"/>
    </location>
</feature>
<keyword evidence="4" id="KW-1133">Transmembrane helix</keyword>
<keyword evidence="4" id="KW-0472">Membrane</keyword>
<dbReference type="GO" id="GO:0005886">
    <property type="term" value="C:plasma membrane"/>
    <property type="evidence" value="ECO:0007669"/>
    <property type="project" value="TreeGrafter"/>
</dbReference>
<keyword evidence="4" id="KW-0812">Transmembrane</keyword>
<feature type="transmembrane region" description="Helical" evidence="4">
    <location>
        <begin position="9"/>
        <end position="34"/>
    </location>
</feature>
<evidence type="ECO:0000256" key="1">
    <source>
        <dbReference type="ARBA" id="ARBA00021622"/>
    </source>
</evidence>
<keyword evidence="3" id="KW-1006">Bacterial flagellum protein export</keyword>
<accession>A0A4U9UTJ5</accession>
<evidence type="ECO:0000313" key="5">
    <source>
        <dbReference type="EMBL" id="VTR36337.1"/>
    </source>
</evidence>
<reference evidence="5" key="1">
    <citation type="submission" date="2019-05" db="EMBL/GenBank/DDBJ databases">
        <authorList>
            <consortium name="Pathogen Informatics"/>
        </authorList>
    </citation>
    <scope>NUCLEOTIDE SEQUENCE [LARGE SCALE GENOMIC DNA]</scope>
    <source>
        <strain evidence="5">NCTC12965</strain>
    </source>
</reference>
<dbReference type="GO" id="GO:0044781">
    <property type="term" value="P:bacterial-type flagellum organization"/>
    <property type="evidence" value="ECO:0007669"/>
    <property type="project" value="UniProtKB-KW"/>
</dbReference>
<dbReference type="Pfam" id="PF01312">
    <property type="entry name" value="Bac_export_2"/>
    <property type="match status" value="1"/>
</dbReference>
<organism evidence="5">
    <name type="scientific">Serratia fonticola</name>
    <dbReference type="NCBI Taxonomy" id="47917"/>
    <lineage>
        <taxon>Bacteria</taxon>
        <taxon>Pseudomonadati</taxon>
        <taxon>Pseudomonadota</taxon>
        <taxon>Gammaproteobacteria</taxon>
        <taxon>Enterobacterales</taxon>
        <taxon>Yersiniaceae</taxon>
        <taxon>Serratia</taxon>
    </lineage>
</organism>
<proteinExistence type="predicted"/>
<keyword evidence="3" id="KW-0813">Transport</keyword>
<dbReference type="PANTHER" id="PTHR30531">
    <property type="entry name" value="FLAGELLAR BIOSYNTHETIC PROTEIN FLHB"/>
    <property type="match status" value="1"/>
</dbReference>
<keyword evidence="2" id="KW-1005">Bacterial flagellum biogenesis</keyword>
<sequence length="109" mass="12455">MVFWEGIKIFLPFLMMCIFSSMFPTLLQTGFLIATKALKINFDSLNPTQGIKKIFSLRALKDAVKACLYLICFVVAVLFSGKKNRLLLLSQMHGRRSRYFLYGGSCFIL</sequence>
<evidence type="ECO:0000256" key="4">
    <source>
        <dbReference type="SAM" id="Phobius"/>
    </source>
</evidence>
<dbReference type="AlphaFoldDB" id="A0A4U9UTJ5"/>
<gene>
    <name evidence="5" type="primary">spaS_1</name>
    <name evidence="5" type="ORF">NCTC12965_03912</name>
</gene>
<dbReference type="GO" id="GO:0009306">
    <property type="term" value="P:protein secretion"/>
    <property type="evidence" value="ECO:0007669"/>
    <property type="project" value="InterPro"/>
</dbReference>
<evidence type="ECO:0000256" key="2">
    <source>
        <dbReference type="ARBA" id="ARBA00022795"/>
    </source>
</evidence>
<protein>
    <recommendedName>
        <fullName evidence="1">Flagellar biosynthetic protein FlhB</fullName>
    </recommendedName>
</protein>
<name>A0A4U9UTJ5_SERFO</name>
<dbReference type="PANTHER" id="PTHR30531:SF12">
    <property type="entry name" value="FLAGELLAR BIOSYNTHETIC PROTEIN FLHB"/>
    <property type="match status" value="1"/>
</dbReference>
<dbReference type="EMBL" id="CABEEZ010000085">
    <property type="protein sequence ID" value="VTR36337.1"/>
    <property type="molecule type" value="Genomic_DNA"/>
</dbReference>